<evidence type="ECO:0000256" key="1">
    <source>
        <dbReference type="ARBA" id="ARBA00022723"/>
    </source>
</evidence>
<evidence type="ECO:0000313" key="7">
    <source>
        <dbReference type="EMBL" id="KAL1903333.1"/>
    </source>
</evidence>
<accession>A0ABR3ZRM9</accession>
<keyword evidence="3" id="KW-0804">Transcription</keyword>
<dbReference type="Pfam" id="PF04082">
    <property type="entry name" value="Fungal_trans"/>
    <property type="match status" value="1"/>
</dbReference>
<feature type="compositionally biased region" description="Low complexity" evidence="5">
    <location>
        <begin position="98"/>
        <end position="136"/>
    </location>
</feature>
<feature type="region of interest" description="Disordered" evidence="5">
    <location>
        <begin position="775"/>
        <end position="891"/>
    </location>
</feature>
<feature type="compositionally biased region" description="Low complexity" evidence="5">
    <location>
        <begin position="807"/>
        <end position="837"/>
    </location>
</feature>
<feature type="compositionally biased region" description="Low complexity" evidence="5">
    <location>
        <begin position="633"/>
        <end position="643"/>
    </location>
</feature>
<evidence type="ECO:0000313" key="8">
    <source>
        <dbReference type="Proteomes" id="UP001583186"/>
    </source>
</evidence>
<proteinExistence type="predicted"/>
<protein>
    <recommendedName>
        <fullName evidence="6">Zn(2)-C6 fungal-type domain-containing protein</fullName>
    </recommendedName>
</protein>
<keyword evidence="8" id="KW-1185">Reference proteome</keyword>
<organism evidence="7 8">
    <name type="scientific">Sporothrix stenoceras</name>
    <dbReference type="NCBI Taxonomy" id="5173"/>
    <lineage>
        <taxon>Eukaryota</taxon>
        <taxon>Fungi</taxon>
        <taxon>Dikarya</taxon>
        <taxon>Ascomycota</taxon>
        <taxon>Pezizomycotina</taxon>
        <taxon>Sordariomycetes</taxon>
        <taxon>Sordariomycetidae</taxon>
        <taxon>Ophiostomatales</taxon>
        <taxon>Ophiostomataceae</taxon>
        <taxon>Sporothrix</taxon>
    </lineage>
</organism>
<keyword evidence="4" id="KW-0539">Nucleus</keyword>
<sequence>MHDPRHRPSYRTNSTTGTSGQPPTMGPSASEPAPAALLRLMRRRVPPEKRQRTEMSCDWCKKKRCKCLRSASGDTCRACSEIGRPCTTTEPRKRRVYGSLSSPSGPLGQQAHIPPATTAPQASSTASVSSSSTSSPHSPPQGPSMNFDSGIHNMNIDMSTTDPRLLLLHPEPQRHQQQQQHQHRLPAPRQQMTVAPRDVETTSLDALVVAQKKMPPPALPPQQKRLCDERLFEDALGFPRYIGPLGSYTLLVKLWETMAVWSAPMALRDSAQTMSQNQPVLRIGDVDGDDGRRIELPPREVADVLVALFFDKVHCDFPIFHRALFQASYENMWAPLSPSPPHGGPRANQHRHHHENPMNPDTEPAWLMCLSMVFVLGLEAASSQSSAIRRLVGNTARREALKARYLAKAKEVLPDVISGSMLVHVQALMLYCRYLHITRNRNACWNLTGAAIRVAVAIGLHRNGVHGKCSPLERELRRRIWWTLYAFERIECSSLGRTSAIDDAECNVGVPTEGLLDMSDIIPLGYVEVHAELMTILGSICKHQYGGSNSSGGGGASASSTGGVDVPRDQIDFAMASSAALDQWHAQLPGHIRLNADSPNTHQRAILLLHVQHHYTVTLLCRPFLLALVAKNKPGPKGAPSSSSKKRQQKRDTMAIDAIETANDAPASSSDMLMFARKCIDAAKAAVAVIDRLFRAGLFNSKTWWDVYFIEATCMVLALGRFVNDKDLRNDVGILDALRTCIHILKECKEFSPTMHRFAVVTQDFAQALVAEVPKEPGEEAPPRQAQSQTIDHQVSSQLQPDERRGQQSQQQVNCHQNEQRQAQQHQHGQHQFLGHPPHQPFLNPSVTNMNSFSTTHTVRDVDDLGGDPGSNSTAGSQSGSSPDESFIPAIPGLISGAHHMTGGSMLPDPFSMPWNLADISQLWGDFVEPPEHWWQQGLA</sequence>
<dbReference type="PANTHER" id="PTHR47424">
    <property type="entry name" value="REGULATORY PROTEIN GAL4"/>
    <property type="match status" value="1"/>
</dbReference>
<dbReference type="InterPro" id="IPR007219">
    <property type="entry name" value="XnlR_reg_dom"/>
</dbReference>
<dbReference type="InterPro" id="IPR001138">
    <property type="entry name" value="Zn2Cys6_DnaBD"/>
</dbReference>
<feature type="region of interest" description="Disordered" evidence="5">
    <location>
        <begin position="336"/>
        <end position="357"/>
    </location>
</feature>
<feature type="region of interest" description="Disordered" evidence="5">
    <location>
        <begin position="93"/>
        <end position="156"/>
    </location>
</feature>
<dbReference type="InterPro" id="IPR036864">
    <property type="entry name" value="Zn2-C6_fun-type_DNA-bd_sf"/>
</dbReference>
<feature type="region of interest" description="Disordered" evidence="5">
    <location>
        <begin position="1"/>
        <end position="35"/>
    </location>
</feature>
<feature type="compositionally biased region" description="Polar residues" evidence="5">
    <location>
        <begin position="10"/>
        <end position="22"/>
    </location>
</feature>
<dbReference type="InterPro" id="IPR051127">
    <property type="entry name" value="Fungal_SecMet_Regulators"/>
</dbReference>
<gene>
    <name evidence="7" type="ORF">Sste5346_000618</name>
</gene>
<feature type="domain" description="Zn(2)-C6 fungal-type" evidence="6">
    <location>
        <begin position="56"/>
        <end position="86"/>
    </location>
</feature>
<dbReference type="SMART" id="SM00906">
    <property type="entry name" value="Fungal_trans"/>
    <property type="match status" value="1"/>
</dbReference>
<dbReference type="Proteomes" id="UP001583186">
    <property type="component" value="Unassembled WGS sequence"/>
</dbReference>
<feature type="compositionally biased region" description="Low complexity" evidence="5">
    <location>
        <begin position="870"/>
        <end position="882"/>
    </location>
</feature>
<evidence type="ECO:0000256" key="4">
    <source>
        <dbReference type="ARBA" id="ARBA00023242"/>
    </source>
</evidence>
<dbReference type="SUPFAM" id="SSF57701">
    <property type="entry name" value="Zn2/Cys6 DNA-binding domain"/>
    <property type="match status" value="1"/>
</dbReference>
<dbReference type="PROSITE" id="PS00463">
    <property type="entry name" value="ZN2_CY6_FUNGAL_1"/>
    <property type="match status" value="1"/>
</dbReference>
<reference evidence="7 8" key="1">
    <citation type="journal article" date="2024" name="IMA Fungus">
        <title>IMA Genome - F19 : A genome assembly and annotation guide to empower mycologists, including annotated draft genome sequences of Ceratocystis pirilliformis, Diaporthe australafricana, Fusarium ophioides, Paecilomyces lecythidis, and Sporothrix stenoceras.</title>
        <authorList>
            <person name="Aylward J."/>
            <person name="Wilson A.M."/>
            <person name="Visagie C.M."/>
            <person name="Spraker J."/>
            <person name="Barnes I."/>
            <person name="Buitendag C."/>
            <person name="Ceriani C."/>
            <person name="Del Mar Angel L."/>
            <person name="du Plessis D."/>
            <person name="Fuchs T."/>
            <person name="Gasser K."/>
            <person name="Kramer D."/>
            <person name="Li W."/>
            <person name="Munsamy K."/>
            <person name="Piso A."/>
            <person name="Price J.L."/>
            <person name="Sonnekus B."/>
            <person name="Thomas C."/>
            <person name="van der Nest A."/>
            <person name="van Dijk A."/>
            <person name="van Heerden A."/>
            <person name="van Vuuren N."/>
            <person name="Yilmaz N."/>
            <person name="Duong T.A."/>
            <person name="van der Merwe N.A."/>
            <person name="Wingfield M.J."/>
            <person name="Wingfield B.D."/>
        </authorList>
    </citation>
    <scope>NUCLEOTIDE SEQUENCE [LARGE SCALE GENOMIC DNA]</scope>
    <source>
        <strain evidence="7 8">CMW 5346</strain>
    </source>
</reference>
<name>A0ABR3ZRM9_9PEZI</name>
<evidence type="ECO:0000256" key="5">
    <source>
        <dbReference type="SAM" id="MobiDB-lite"/>
    </source>
</evidence>
<feature type="region of interest" description="Disordered" evidence="5">
    <location>
        <begin position="633"/>
        <end position="652"/>
    </location>
</feature>
<evidence type="ECO:0000259" key="6">
    <source>
        <dbReference type="PROSITE" id="PS00463"/>
    </source>
</evidence>
<keyword evidence="2" id="KW-0805">Transcription regulation</keyword>
<dbReference type="PANTHER" id="PTHR47424:SF6">
    <property type="entry name" value="PROLINE UTILIZATION TRANS-ACTIVATOR"/>
    <property type="match status" value="1"/>
</dbReference>
<feature type="compositionally biased region" description="Polar residues" evidence="5">
    <location>
        <begin position="785"/>
        <end position="800"/>
    </location>
</feature>
<evidence type="ECO:0000256" key="3">
    <source>
        <dbReference type="ARBA" id="ARBA00023163"/>
    </source>
</evidence>
<evidence type="ECO:0000256" key="2">
    <source>
        <dbReference type="ARBA" id="ARBA00023015"/>
    </source>
</evidence>
<keyword evidence="1" id="KW-0479">Metal-binding</keyword>
<feature type="compositionally biased region" description="Polar residues" evidence="5">
    <location>
        <begin position="843"/>
        <end position="857"/>
    </location>
</feature>
<dbReference type="EMBL" id="JAWCUI010000002">
    <property type="protein sequence ID" value="KAL1903333.1"/>
    <property type="molecule type" value="Genomic_DNA"/>
</dbReference>
<comment type="caution">
    <text evidence="7">The sequence shown here is derived from an EMBL/GenBank/DDBJ whole genome shotgun (WGS) entry which is preliminary data.</text>
</comment>
<dbReference type="CDD" id="cd12148">
    <property type="entry name" value="fungal_TF_MHR"/>
    <property type="match status" value="1"/>
</dbReference>